<dbReference type="Gene3D" id="3.30.450.180">
    <property type="match status" value="1"/>
</dbReference>
<name>A0ABS1M0H0_9NOCA</name>
<keyword evidence="3" id="KW-1185">Reference proteome</keyword>
<evidence type="ECO:0000313" key="2">
    <source>
        <dbReference type="EMBL" id="MBL1074006.1"/>
    </source>
</evidence>
<dbReference type="SUPFAM" id="SSF47413">
    <property type="entry name" value="lambda repressor-like DNA-binding domains"/>
    <property type="match status" value="1"/>
</dbReference>
<accession>A0ABS1M0H0</accession>
<reference evidence="2 3" key="1">
    <citation type="submission" date="2021-01" db="EMBL/GenBank/DDBJ databases">
        <title>WGS of actinomycetes isolated from Thailand.</title>
        <authorList>
            <person name="Thawai C."/>
        </authorList>
    </citation>
    <scope>NUCLEOTIDE SEQUENCE [LARGE SCALE GENOMIC DNA]</scope>
    <source>
        <strain evidence="2 3">LPG 2</strain>
    </source>
</reference>
<dbReference type="InterPro" id="IPR010982">
    <property type="entry name" value="Lambda_DNA-bd_dom_sf"/>
</dbReference>
<protein>
    <submittedName>
        <fullName evidence="2">Helix-turn-helix domain-containing protein</fullName>
    </submittedName>
</protein>
<comment type="caution">
    <text evidence="2">The sequence shown here is derived from an EMBL/GenBank/DDBJ whole genome shotgun (WGS) entry which is preliminary data.</text>
</comment>
<dbReference type="PROSITE" id="PS50943">
    <property type="entry name" value="HTH_CROC1"/>
    <property type="match status" value="1"/>
</dbReference>
<dbReference type="InterPro" id="IPR001387">
    <property type="entry name" value="Cro/C1-type_HTH"/>
</dbReference>
<feature type="domain" description="HTH cro/C1-type" evidence="1">
    <location>
        <begin position="22"/>
        <end position="76"/>
    </location>
</feature>
<dbReference type="SMART" id="SM00530">
    <property type="entry name" value="HTH_XRE"/>
    <property type="match status" value="1"/>
</dbReference>
<dbReference type="Pfam" id="PF17765">
    <property type="entry name" value="MLTR_LBD"/>
    <property type="match status" value="1"/>
</dbReference>
<dbReference type="Pfam" id="PF13560">
    <property type="entry name" value="HTH_31"/>
    <property type="match status" value="1"/>
</dbReference>
<dbReference type="Gene3D" id="1.10.260.40">
    <property type="entry name" value="lambda repressor-like DNA-binding domains"/>
    <property type="match status" value="1"/>
</dbReference>
<dbReference type="CDD" id="cd00093">
    <property type="entry name" value="HTH_XRE"/>
    <property type="match status" value="1"/>
</dbReference>
<evidence type="ECO:0000313" key="3">
    <source>
        <dbReference type="Proteomes" id="UP000602198"/>
    </source>
</evidence>
<dbReference type="Proteomes" id="UP000602198">
    <property type="component" value="Unassembled WGS sequence"/>
</dbReference>
<sequence length="259" mass="28492">MTDTSIDDRADEPVAPAFGAILRRIRDSRGVSRERLAFNTGVSASYITHLEKGSRTAPTREVVEALIRYLDRVEGLSMGDRRQLRELAGLTVAVAPSLAEMRTAITPEMRDLLKGPLPASLSVVGGHMLLCNAGWERAFPGMLECGNEFRWLFDADVARRVLVDWRADTTLSVRAFRLAMGSYGGTDVFADLLDELGGYPEFRRMWAEGAVAAVPPAWRIRLRDLETGSERTVLVQTGMVQSGAYPGWLVSQILLPAPS</sequence>
<dbReference type="EMBL" id="JAERRJ010000002">
    <property type="protein sequence ID" value="MBL1074006.1"/>
    <property type="molecule type" value="Genomic_DNA"/>
</dbReference>
<dbReference type="PANTHER" id="PTHR35010">
    <property type="entry name" value="BLL4672 PROTEIN-RELATED"/>
    <property type="match status" value="1"/>
</dbReference>
<gene>
    <name evidence="2" type="ORF">JK358_06325</name>
</gene>
<dbReference type="InterPro" id="IPR041413">
    <property type="entry name" value="MLTR_LBD"/>
</dbReference>
<organism evidence="2 3">
    <name type="scientific">Nocardia acididurans</name>
    <dbReference type="NCBI Taxonomy" id="2802282"/>
    <lineage>
        <taxon>Bacteria</taxon>
        <taxon>Bacillati</taxon>
        <taxon>Actinomycetota</taxon>
        <taxon>Actinomycetes</taxon>
        <taxon>Mycobacteriales</taxon>
        <taxon>Nocardiaceae</taxon>
        <taxon>Nocardia</taxon>
    </lineage>
</organism>
<evidence type="ECO:0000259" key="1">
    <source>
        <dbReference type="PROSITE" id="PS50943"/>
    </source>
</evidence>
<dbReference type="RefSeq" id="WP_201944723.1">
    <property type="nucleotide sequence ID" value="NZ_JAERRJ010000002.1"/>
</dbReference>
<proteinExistence type="predicted"/>